<gene>
    <name evidence="2" type="ORF">M231_01827</name>
</gene>
<feature type="compositionally biased region" description="Pro residues" evidence="1">
    <location>
        <begin position="94"/>
        <end position="109"/>
    </location>
</feature>
<feature type="compositionally biased region" description="Polar residues" evidence="1">
    <location>
        <begin position="157"/>
        <end position="166"/>
    </location>
</feature>
<comment type="caution">
    <text evidence="2">The sequence shown here is derived from an EMBL/GenBank/DDBJ whole genome shotgun (WGS) entry which is preliminary data.</text>
</comment>
<feature type="compositionally biased region" description="Basic and acidic residues" evidence="1">
    <location>
        <begin position="195"/>
        <end position="242"/>
    </location>
</feature>
<reference evidence="2 3" key="1">
    <citation type="submission" date="2016-06" db="EMBL/GenBank/DDBJ databases">
        <title>Evolution of pathogenesis and genome organization in the Tremellales.</title>
        <authorList>
            <person name="Cuomo C."/>
            <person name="Litvintseva A."/>
            <person name="Heitman J."/>
            <person name="Chen Y."/>
            <person name="Sun S."/>
            <person name="Springer D."/>
            <person name="Dromer F."/>
            <person name="Young S."/>
            <person name="Zeng Q."/>
            <person name="Chapman S."/>
            <person name="Gujja S."/>
            <person name="Saif S."/>
            <person name="Birren B."/>
        </authorList>
    </citation>
    <scope>NUCLEOTIDE SEQUENCE [LARGE SCALE GENOMIC DNA]</scope>
    <source>
        <strain evidence="2 3">ATCC 28783</strain>
    </source>
</reference>
<dbReference type="AlphaFoldDB" id="A0A4Q1BSH5"/>
<dbReference type="InParanoid" id="A0A4Q1BSH5"/>
<feature type="compositionally biased region" description="Basic and acidic residues" evidence="1">
    <location>
        <begin position="251"/>
        <end position="276"/>
    </location>
</feature>
<dbReference type="EMBL" id="SDIL01000013">
    <property type="protein sequence ID" value="RXK40979.1"/>
    <property type="molecule type" value="Genomic_DNA"/>
</dbReference>
<organism evidence="2 3">
    <name type="scientific">Tremella mesenterica</name>
    <name type="common">Jelly fungus</name>
    <dbReference type="NCBI Taxonomy" id="5217"/>
    <lineage>
        <taxon>Eukaryota</taxon>
        <taxon>Fungi</taxon>
        <taxon>Dikarya</taxon>
        <taxon>Basidiomycota</taxon>
        <taxon>Agaricomycotina</taxon>
        <taxon>Tremellomycetes</taxon>
        <taxon>Tremellales</taxon>
        <taxon>Tremellaceae</taxon>
        <taxon>Tremella</taxon>
    </lineage>
</organism>
<accession>A0A4Q1BSH5</accession>
<name>A0A4Q1BSH5_TREME</name>
<dbReference type="Proteomes" id="UP000289152">
    <property type="component" value="Unassembled WGS sequence"/>
</dbReference>
<keyword evidence="3" id="KW-1185">Reference proteome</keyword>
<dbReference type="VEuPathDB" id="FungiDB:TREMEDRAFT_60544"/>
<feature type="region of interest" description="Disordered" evidence="1">
    <location>
        <begin position="78"/>
        <end position="276"/>
    </location>
</feature>
<evidence type="ECO:0000313" key="2">
    <source>
        <dbReference type="EMBL" id="RXK40979.1"/>
    </source>
</evidence>
<evidence type="ECO:0000256" key="1">
    <source>
        <dbReference type="SAM" id="MobiDB-lite"/>
    </source>
</evidence>
<proteinExistence type="predicted"/>
<protein>
    <submittedName>
        <fullName evidence="2">Uncharacterized protein</fullName>
    </submittedName>
</protein>
<sequence length="276" mass="30087">MRKAPKSSTSALQDLEIEVDQIRPNAGWSKNSWKTISITGRGSAGETLMASKSPQELAREMDELTDELDQSFTAVQNKRGAIDNLMDFQEHESPPLPPTITPPPPPTSPAPSIRSSRNVETDSPVDDPTQRAMVGRLASPLSNSLPPATTEGRGSEPSVQNTTANDIGSVDMPGDDPATSQNSVQIIATPVRHSRSPEAPESHGVRNEDDETMRPSDLEVDSSDREITPLQKIENDEIHRESLQTGGVAGTRDDSEPQSKRRKRGDAQKERERVRA</sequence>
<evidence type="ECO:0000313" key="3">
    <source>
        <dbReference type="Proteomes" id="UP000289152"/>
    </source>
</evidence>